<organism evidence="11 12">
    <name type="scientific">Tsukamurella soli</name>
    <dbReference type="NCBI Taxonomy" id="644556"/>
    <lineage>
        <taxon>Bacteria</taxon>
        <taxon>Bacillati</taxon>
        <taxon>Actinomycetota</taxon>
        <taxon>Actinomycetes</taxon>
        <taxon>Mycobacteriales</taxon>
        <taxon>Tsukamurellaceae</taxon>
        <taxon>Tsukamurella</taxon>
    </lineage>
</organism>
<feature type="transmembrane region" description="Helical" evidence="9">
    <location>
        <begin position="236"/>
        <end position="256"/>
    </location>
</feature>
<feature type="transmembrane region" description="Helical" evidence="9">
    <location>
        <begin position="54"/>
        <end position="74"/>
    </location>
</feature>
<evidence type="ECO:0000256" key="9">
    <source>
        <dbReference type="SAM" id="Phobius"/>
    </source>
</evidence>
<keyword evidence="7 9" id="KW-0472">Membrane</keyword>
<keyword evidence="4" id="KW-0808">Transferase</keyword>
<keyword evidence="6 9" id="KW-1133">Transmembrane helix</keyword>
<evidence type="ECO:0000256" key="4">
    <source>
        <dbReference type="ARBA" id="ARBA00022679"/>
    </source>
</evidence>
<name>A0ABP8J1P3_9ACTN</name>
<dbReference type="EMBL" id="BAABFR010000002">
    <property type="protein sequence ID" value="GAA4383408.1"/>
    <property type="molecule type" value="Genomic_DNA"/>
</dbReference>
<feature type="compositionally biased region" description="Low complexity" evidence="8">
    <location>
        <begin position="1"/>
        <end position="11"/>
    </location>
</feature>
<evidence type="ECO:0000256" key="7">
    <source>
        <dbReference type="ARBA" id="ARBA00023136"/>
    </source>
</evidence>
<keyword evidence="12" id="KW-1185">Reference proteome</keyword>
<keyword evidence="2" id="KW-1003">Cell membrane</keyword>
<protein>
    <submittedName>
        <fullName evidence="11">Glycosyltransferase family 39 protein</fullName>
    </submittedName>
</protein>
<comment type="subcellular location">
    <subcellularLocation>
        <location evidence="1">Cell membrane</location>
        <topology evidence="1">Multi-pass membrane protein</topology>
    </subcellularLocation>
</comment>
<evidence type="ECO:0000256" key="2">
    <source>
        <dbReference type="ARBA" id="ARBA00022475"/>
    </source>
</evidence>
<evidence type="ECO:0000256" key="6">
    <source>
        <dbReference type="ARBA" id="ARBA00022989"/>
    </source>
</evidence>
<feature type="transmembrane region" description="Helical" evidence="9">
    <location>
        <begin position="281"/>
        <end position="302"/>
    </location>
</feature>
<dbReference type="InterPro" id="IPR050297">
    <property type="entry name" value="LipidA_mod_glycosyltrf_83"/>
</dbReference>
<evidence type="ECO:0000313" key="11">
    <source>
        <dbReference type="EMBL" id="GAA4383408.1"/>
    </source>
</evidence>
<evidence type="ECO:0000313" key="12">
    <source>
        <dbReference type="Proteomes" id="UP001500635"/>
    </source>
</evidence>
<evidence type="ECO:0000256" key="5">
    <source>
        <dbReference type="ARBA" id="ARBA00022692"/>
    </source>
</evidence>
<reference evidence="12" key="1">
    <citation type="journal article" date="2019" name="Int. J. Syst. Evol. Microbiol.">
        <title>The Global Catalogue of Microorganisms (GCM) 10K type strain sequencing project: providing services to taxonomists for standard genome sequencing and annotation.</title>
        <authorList>
            <consortium name="The Broad Institute Genomics Platform"/>
            <consortium name="The Broad Institute Genome Sequencing Center for Infectious Disease"/>
            <person name="Wu L."/>
            <person name="Ma J."/>
        </authorList>
    </citation>
    <scope>NUCLEOTIDE SEQUENCE [LARGE SCALE GENOMIC DNA]</scope>
    <source>
        <strain evidence="12">JCM 17688</strain>
    </source>
</reference>
<evidence type="ECO:0000256" key="1">
    <source>
        <dbReference type="ARBA" id="ARBA00004651"/>
    </source>
</evidence>
<dbReference type="Pfam" id="PF13231">
    <property type="entry name" value="PMT_2"/>
    <property type="match status" value="1"/>
</dbReference>
<evidence type="ECO:0000256" key="8">
    <source>
        <dbReference type="SAM" id="MobiDB-lite"/>
    </source>
</evidence>
<proteinExistence type="predicted"/>
<evidence type="ECO:0000259" key="10">
    <source>
        <dbReference type="Pfam" id="PF13231"/>
    </source>
</evidence>
<feature type="transmembrane region" description="Helical" evidence="9">
    <location>
        <begin position="115"/>
        <end position="135"/>
    </location>
</feature>
<gene>
    <name evidence="11" type="ORF">GCM10023147_02580</name>
</gene>
<feature type="domain" description="Glycosyltransferase RgtA/B/C/D-like" evidence="10">
    <location>
        <begin position="94"/>
        <end position="254"/>
    </location>
</feature>
<accession>A0ABP8J1P3</accession>
<evidence type="ECO:0000256" key="3">
    <source>
        <dbReference type="ARBA" id="ARBA00022676"/>
    </source>
</evidence>
<feature type="region of interest" description="Disordered" evidence="8">
    <location>
        <begin position="1"/>
        <end position="45"/>
    </location>
</feature>
<dbReference type="PANTHER" id="PTHR33908">
    <property type="entry name" value="MANNOSYLTRANSFERASE YKCB-RELATED"/>
    <property type="match status" value="1"/>
</dbReference>
<sequence length="546" mass="58159">MSNSSVSNNSVAHSDDLSVPGRVDAAARGGEPLHGGSGPDGAVPAPPPMAWREVGAVVLIAAIVTVFTACRYHLFGDELYFVAAGRHPAWSYADQGPMIPLLARLGDVMPGHTLLGFRFVGVILTVAAVLIAALTARELGGGRAAQVLTAVACATSPILVQWGALLCTNCVDTPIWTTVTWLMVRWVRTRSDRLLLAAGVLTAIDMQDKWLIPLLWVGIGVGCLAYGPRELLRRPLLWVGGAITVASTIPGVVWQAQHGWPQLKLTGVVAYEDGFVGGRWILIPAAISGAGILGAILLVYGAWRLARSQFLRRYRFVLVAAVVVVAAVVISGGRATYPSGLFAVLIAAGAVEATRGGARRWARWAVTPVVVASMALVSATIPYKPADTVTVPTTIYPVAVNMAVYGQFGWPGLSREVEGAIAALPPDRRPRAIVTDFYWTSSALEYYGRDALPPVYSYNRGYYYFGRPAGSAVVLWIGDRDDLTRPRAACAEMTRIGTVGGDLPGVVARQLVMHHIGFPVSSAGLALVLCTPRAPWAQTWPTLDKI</sequence>
<dbReference type="Proteomes" id="UP001500635">
    <property type="component" value="Unassembled WGS sequence"/>
</dbReference>
<dbReference type="InterPro" id="IPR038731">
    <property type="entry name" value="RgtA/B/C-like"/>
</dbReference>
<dbReference type="PANTHER" id="PTHR33908:SF11">
    <property type="entry name" value="MEMBRANE PROTEIN"/>
    <property type="match status" value="1"/>
</dbReference>
<keyword evidence="5 9" id="KW-0812">Transmembrane</keyword>
<comment type="caution">
    <text evidence="11">The sequence shown here is derived from an EMBL/GenBank/DDBJ whole genome shotgun (WGS) entry which is preliminary data.</text>
</comment>
<feature type="transmembrane region" description="Helical" evidence="9">
    <location>
        <begin position="210"/>
        <end position="227"/>
    </location>
</feature>
<keyword evidence="3" id="KW-0328">Glycosyltransferase</keyword>
<feature type="transmembrane region" description="Helical" evidence="9">
    <location>
        <begin position="314"/>
        <end position="331"/>
    </location>
</feature>